<gene>
    <name evidence="1" type="ORF">PGLA1383_LOCUS4499</name>
</gene>
<proteinExistence type="predicted"/>
<protein>
    <submittedName>
        <fullName evidence="1">Uncharacterized protein</fullName>
    </submittedName>
</protein>
<evidence type="ECO:0000313" key="2">
    <source>
        <dbReference type="Proteomes" id="UP000654075"/>
    </source>
</evidence>
<keyword evidence="2" id="KW-1185">Reference proteome</keyword>
<feature type="non-terminal residue" evidence="1">
    <location>
        <position position="1"/>
    </location>
</feature>
<dbReference type="AlphaFoldDB" id="A0A813DJ25"/>
<dbReference type="EMBL" id="CAJNNV010001679">
    <property type="protein sequence ID" value="CAE8585593.1"/>
    <property type="molecule type" value="Genomic_DNA"/>
</dbReference>
<name>A0A813DJ25_POLGL</name>
<organism evidence="1 2">
    <name type="scientific">Polarella glacialis</name>
    <name type="common">Dinoflagellate</name>
    <dbReference type="NCBI Taxonomy" id="89957"/>
    <lineage>
        <taxon>Eukaryota</taxon>
        <taxon>Sar</taxon>
        <taxon>Alveolata</taxon>
        <taxon>Dinophyceae</taxon>
        <taxon>Suessiales</taxon>
        <taxon>Suessiaceae</taxon>
        <taxon>Polarella</taxon>
    </lineage>
</organism>
<accession>A0A813DJ25</accession>
<reference evidence="1" key="1">
    <citation type="submission" date="2021-02" db="EMBL/GenBank/DDBJ databases">
        <authorList>
            <person name="Dougan E. K."/>
            <person name="Rhodes N."/>
            <person name="Thang M."/>
            <person name="Chan C."/>
        </authorList>
    </citation>
    <scope>NUCLEOTIDE SEQUENCE</scope>
</reference>
<feature type="non-terminal residue" evidence="1">
    <location>
        <position position="224"/>
    </location>
</feature>
<comment type="caution">
    <text evidence="1">The sequence shown here is derived from an EMBL/GenBank/DDBJ whole genome shotgun (WGS) entry which is preliminary data.</text>
</comment>
<evidence type="ECO:0000313" key="1">
    <source>
        <dbReference type="EMBL" id="CAE8585593.1"/>
    </source>
</evidence>
<dbReference type="Proteomes" id="UP000654075">
    <property type="component" value="Unassembled WGS sequence"/>
</dbReference>
<sequence>PPPTSHQHQQRQQLPSTMVLPNICGRAFRRPAAVRRLAVLKRKRPKPRAAQGTTQKTADVSAAAVAGASQLTEIMRRNIALEAVRQADFYSEDKSEVLRYIAEVHQGLLADSKFMSKLGKMKKENGLSRRYTVEQILQKTHEADGFNVFVDPDEAIYLAEKTKKDAERTIEAIAQAELARLSSGDLAEIQEGVDFVAAAASGEGDPVGIDEVIELLERCARGGE</sequence>